<gene>
    <name evidence="2" type="ORF">BCR35DRAFT_345537</name>
</gene>
<evidence type="ECO:0008006" key="4">
    <source>
        <dbReference type="Google" id="ProtNLM"/>
    </source>
</evidence>
<feature type="chain" id="PRO_5013299544" description="Concanavalin A-like lectin/glucanase domain-containing protein" evidence="1">
    <location>
        <begin position="22"/>
        <end position="248"/>
    </location>
</feature>
<dbReference type="OrthoDB" id="2538281at2759"/>
<comment type="caution">
    <text evidence="2">The sequence shown here is derived from an EMBL/GenBank/DDBJ whole genome shotgun (WGS) entry which is preliminary data.</text>
</comment>
<keyword evidence="1" id="KW-0732">Signal</keyword>
<dbReference type="EMBL" id="MCGR01000057">
    <property type="protein sequence ID" value="ORY69315.1"/>
    <property type="molecule type" value="Genomic_DNA"/>
</dbReference>
<dbReference type="InParanoid" id="A0A1Y2EET6"/>
<organism evidence="2 3">
    <name type="scientific">Leucosporidium creatinivorum</name>
    <dbReference type="NCBI Taxonomy" id="106004"/>
    <lineage>
        <taxon>Eukaryota</taxon>
        <taxon>Fungi</taxon>
        <taxon>Dikarya</taxon>
        <taxon>Basidiomycota</taxon>
        <taxon>Pucciniomycotina</taxon>
        <taxon>Microbotryomycetes</taxon>
        <taxon>Leucosporidiales</taxon>
        <taxon>Leucosporidium</taxon>
    </lineage>
</organism>
<dbReference type="AlphaFoldDB" id="A0A1Y2EET6"/>
<accession>A0A1Y2EET6</accession>
<protein>
    <recommendedName>
        <fullName evidence="4">Concanavalin A-like lectin/glucanase domain-containing protein</fullName>
    </recommendedName>
</protein>
<reference evidence="2 3" key="1">
    <citation type="submission" date="2016-07" db="EMBL/GenBank/DDBJ databases">
        <title>Pervasive Adenine N6-methylation of Active Genes in Fungi.</title>
        <authorList>
            <consortium name="DOE Joint Genome Institute"/>
            <person name="Mondo S.J."/>
            <person name="Dannebaum R.O."/>
            <person name="Kuo R.C."/>
            <person name="Labutti K."/>
            <person name="Haridas S."/>
            <person name="Kuo A."/>
            <person name="Salamov A."/>
            <person name="Ahrendt S.R."/>
            <person name="Lipzen A."/>
            <person name="Sullivan W."/>
            <person name="Andreopoulos W.B."/>
            <person name="Clum A."/>
            <person name="Lindquist E."/>
            <person name="Daum C."/>
            <person name="Ramamoorthy G.K."/>
            <person name="Gryganskyi A."/>
            <person name="Culley D."/>
            <person name="Magnuson J.K."/>
            <person name="James T.Y."/>
            <person name="O'Malley M.A."/>
            <person name="Stajich J.E."/>
            <person name="Spatafora J.W."/>
            <person name="Visel A."/>
            <person name="Grigoriev I.V."/>
        </authorList>
    </citation>
    <scope>NUCLEOTIDE SEQUENCE [LARGE SCALE GENOMIC DNA]</scope>
    <source>
        <strain evidence="2 3">62-1032</strain>
    </source>
</reference>
<keyword evidence="3" id="KW-1185">Reference proteome</keyword>
<evidence type="ECO:0000256" key="1">
    <source>
        <dbReference type="SAM" id="SignalP"/>
    </source>
</evidence>
<evidence type="ECO:0000313" key="2">
    <source>
        <dbReference type="EMBL" id="ORY69315.1"/>
    </source>
</evidence>
<sequence length="248" mass="26787">MLSTVVLAVLLVLGLSHFALAQTLADGRSFQTGILNASVRWQSSGVLQVGNCQVNVPFSPCYRMALAATGNLEETGRQRIEFLSWPPSVAGETWVFDWSYYLSPNVSYSGHWFHLSQLLSRETGGYIVSLDLFKDTVRIFDTVRTLLTSVLSPSCGGTCPSVPATSFWGRTTYHRMTVTFGAQGSLRYTVRAPASAGGSQTTLISYTVPTGSNIPAESTIKTGLYRLVLDGQTAATAFAGAFSFRKTA</sequence>
<feature type="signal peptide" evidence="1">
    <location>
        <begin position="1"/>
        <end position="21"/>
    </location>
</feature>
<dbReference type="Proteomes" id="UP000193467">
    <property type="component" value="Unassembled WGS sequence"/>
</dbReference>
<evidence type="ECO:0000313" key="3">
    <source>
        <dbReference type="Proteomes" id="UP000193467"/>
    </source>
</evidence>
<name>A0A1Y2EET6_9BASI</name>
<proteinExistence type="predicted"/>